<feature type="region of interest" description="Disordered" evidence="1">
    <location>
        <begin position="178"/>
        <end position="208"/>
    </location>
</feature>
<dbReference type="InParanoid" id="D8TQ15"/>
<evidence type="ECO:0000256" key="2">
    <source>
        <dbReference type="SAM" id="SignalP"/>
    </source>
</evidence>
<keyword evidence="2" id="KW-0732">Signal</keyword>
<dbReference type="GeneID" id="9625188"/>
<dbReference type="RefSeq" id="XP_002948583.1">
    <property type="nucleotide sequence ID" value="XM_002948537.1"/>
</dbReference>
<accession>D8TQ15</accession>
<gene>
    <name evidence="3" type="ORF">VOLCADRAFT_88818</name>
</gene>
<sequence length="251" mass="25981">MAVLTSPWLPLLLLLLLLVASRGGFTAVAASPAPASPLAAISCDSAAIRIFYNGIQITATSNSEVHVPIRSSVTSEDDDDVTAKNESVISIFNYPLDQGTYNLGYPNLFFNLSSRGYTAAYLRVMLNLEFQERFNGGLPGGCRPPDVADMMTNDPNGLAASAGASVPHELGQPATATATVTTTGIGSSSSADRSAPSTGASSAPLGSAHAGVPTAVIIVSSMLEELCWCLPLLEHGGGYSERVLLDGMYVG</sequence>
<dbReference type="KEGG" id="vcn:VOLCADRAFT_88818"/>
<evidence type="ECO:0000256" key="1">
    <source>
        <dbReference type="SAM" id="MobiDB-lite"/>
    </source>
</evidence>
<feature type="compositionally biased region" description="Low complexity" evidence="1">
    <location>
        <begin position="178"/>
        <end position="197"/>
    </location>
</feature>
<name>D8TQ15_VOLCA</name>
<evidence type="ECO:0000313" key="4">
    <source>
        <dbReference type="Proteomes" id="UP000001058"/>
    </source>
</evidence>
<evidence type="ECO:0008006" key="5">
    <source>
        <dbReference type="Google" id="ProtNLM"/>
    </source>
</evidence>
<keyword evidence="4" id="KW-1185">Reference proteome</keyword>
<protein>
    <recommendedName>
        <fullName evidence="5">Pherophorin domain-containing protein</fullName>
    </recommendedName>
</protein>
<dbReference type="Proteomes" id="UP000001058">
    <property type="component" value="Unassembled WGS sequence"/>
</dbReference>
<reference evidence="3 4" key="1">
    <citation type="journal article" date="2010" name="Science">
        <title>Genomic analysis of organismal complexity in the multicellular green alga Volvox carteri.</title>
        <authorList>
            <person name="Prochnik S.E."/>
            <person name="Umen J."/>
            <person name="Nedelcu A.M."/>
            <person name="Hallmann A."/>
            <person name="Miller S.M."/>
            <person name="Nishii I."/>
            <person name="Ferris P."/>
            <person name="Kuo A."/>
            <person name="Mitros T."/>
            <person name="Fritz-Laylin L.K."/>
            <person name="Hellsten U."/>
            <person name="Chapman J."/>
            <person name="Simakov O."/>
            <person name="Rensing S.A."/>
            <person name="Terry A."/>
            <person name="Pangilinan J."/>
            <person name="Kapitonov V."/>
            <person name="Jurka J."/>
            <person name="Salamov A."/>
            <person name="Shapiro H."/>
            <person name="Schmutz J."/>
            <person name="Grimwood J."/>
            <person name="Lindquist E."/>
            <person name="Lucas S."/>
            <person name="Grigoriev I.V."/>
            <person name="Schmitt R."/>
            <person name="Kirk D."/>
            <person name="Rokhsar D.S."/>
        </authorList>
    </citation>
    <scope>NUCLEOTIDE SEQUENCE [LARGE SCALE GENOMIC DNA]</scope>
    <source>
        <strain evidence="4">f. Nagariensis / Eve</strain>
    </source>
</reference>
<feature type="signal peptide" evidence="2">
    <location>
        <begin position="1"/>
        <end position="23"/>
    </location>
</feature>
<evidence type="ECO:0000313" key="3">
    <source>
        <dbReference type="EMBL" id="EFJ50458.1"/>
    </source>
</evidence>
<dbReference type="EMBL" id="GL378331">
    <property type="protein sequence ID" value="EFJ50458.1"/>
    <property type="molecule type" value="Genomic_DNA"/>
</dbReference>
<dbReference type="AlphaFoldDB" id="D8TQ15"/>
<feature type="chain" id="PRO_5003123768" description="Pherophorin domain-containing protein" evidence="2">
    <location>
        <begin position="24"/>
        <end position="251"/>
    </location>
</feature>
<proteinExistence type="predicted"/>
<organism evidence="4">
    <name type="scientific">Volvox carteri f. nagariensis</name>
    <dbReference type="NCBI Taxonomy" id="3068"/>
    <lineage>
        <taxon>Eukaryota</taxon>
        <taxon>Viridiplantae</taxon>
        <taxon>Chlorophyta</taxon>
        <taxon>core chlorophytes</taxon>
        <taxon>Chlorophyceae</taxon>
        <taxon>CS clade</taxon>
        <taxon>Chlamydomonadales</taxon>
        <taxon>Volvocaceae</taxon>
        <taxon>Volvox</taxon>
    </lineage>
</organism>